<evidence type="ECO:0008006" key="4">
    <source>
        <dbReference type="Google" id="ProtNLM"/>
    </source>
</evidence>
<accession>A0A2N1PJJ0</accession>
<name>A0A2N1PJJ0_9BACT</name>
<dbReference type="AlphaFoldDB" id="A0A2N1PJJ0"/>
<dbReference type="EMBL" id="PGXC01000044">
    <property type="protein sequence ID" value="PKK88504.1"/>
    <property type="molecule type" value="Genomic_DNA"/>
</dbReference>
<protein>
    <recommendedName>
        <fullName evidence="4">SnoaL-like domain-containing protein</fullName>
    </recommendedName>
</protein>
<comment type="caution">
    <text evidence="2">The sequence shown here is derived from an EMBL/GenBank/DDBJ whole genome shotgun (WGS) entry which is preliminary data.</text>
</comment>
<dbReference type="Proteomes" id="UP000233256">
    <property type="component" value="Unassembled WGS sequence"/>
</dbReference>
<sequence length="191" mass="20893">MQKKWLILTIAVLAMPLAFVVYHKFFNDKAIISSRVAELAALICKNGEENEILAALKAKKTSAFFSENAAIVTDIGEPELQSRDVIMAMIHHIRQSTKTLTIIIKKISFQNLQKQNALLTVAARADAIENSGSTQTENRSFDLTMDKIEGKWLISRVMPSNGDSSDNNFPDSNSAGTSATAPPAEKGTELP</sequence>
<organism evidence="2 3">
    <name type="scientific">Candidatus Wallbacteria bacterium HGW-Wallbacteria-1</name>
    <dbReference type="NCBI Taxonomy" id="2013854"/>
    <lineage>
        <taxon>Bacteria</taxon>
        <taxon>Candidatus Walliibacteriota</taxon>
    </lineage>
</organism>
<evidence type="ECO:0000313" key="2">
    <source>
        <dbReference type="EMBL" id="PKK88504.1"/>
    </source>
</evidence>
<evidence type="ECO:0000256" key="1">
    <source>
        <dbReference type="SAM" id="MobiDB-lite"/>
    </source>
</evidence>
<reference evidence="2 3" key="1">
    <citation type="journal article" date="2017" name="ISME J.">
        <title>Potential for microbial H2 and metal transformations associated with novel bacteria and archaea in deep terrestrial subsurface sediments.</title>
        <authorList>
            <person name="Hernsdorf A.W."/>
            <person name="Amano Y."/>
            <person name="Miyakawa K."/>
            <person name="Ise K."/>
            <person name="Suzuki Y."/>
            <person name="Anantharaman K."/>
            <person name="Probst A."/>
            <person name="Burstein D."/>
            <person name="Thomas B.C."/>
            <person name="Banfield J.F."/>
        </authorList>
    </citation>
    <scope>NUCLEOTIDE SEQUENCE [LARGE SCALE GENOMIC DNA]</scope>
    <source>
        <strain evidence="2">HGW-Wallbacteria-1</strain>
    </source>
</reference>
<evidence type="ECO:0000313" key="3">
    <source>
        <dbReference type="Proteomes" id="UP000233256"/>
    </source>
</evidence>
<gene>
    <name evidence="2" type="ORF">CVV64_18550</name>
</gene>
<feature type="compositionally biased region" description="Low complexity" evidence="1">
    <location>
        <begin position="160"/>
        <end position="174"/>
    </location>
</feature>
<proteinExistence type="predicted"/>
<feature type="region of interest" description="Disordered" evidence="1">
    <location>
        <begin position="157"/>
        <end position="191"/>
    </location>
</feature>